<sequence length="57" mass="6393">MYPDTQRNYTFIGTLKQVYFSGTHPNHIGLLSRAVEKLPIGGEDLCGAEFVHELISQ</sequence>
<keyword evidence="2" id="KW-1185">Reference proteome</keyword>
<name>A0ABQ9Z385_9CRUS</name>
<gene>
    <name evidence="1" type="ORF">OUZ56_012511</name>
</gene>
<accession>A0ABQ9Z385</accession>
<dbReference type="EMBL" id="JAOYFB010000002">
    <property type="protein sequence ID" value="KAK4007351.1"/>
    <property type="molecule type" value="Genomic_DNA"/>
</dbReference>
<evidence type="ECO:0000313" key="1">
    <source>
        <dbReference type="EMBL" id="KAK4007351.1"/>
    </source>
</evidence>
<dbReference type="Proteomes" id="UP001234178">
    <property type="component" value="Unassembled WGS sequence"/>
</dbReference>
<evidence type="ECO:0000313" key="2">
    <source>
        <dbReference type="Proteomes" id="UP001234178"/>
    </source>
</evidence>
<protein>
    <submittedName>
        <fullName evidence="1">Uncharacterized protein</fullName>
    </submittedName>
</protein>
<proteinExistence type="predicted"/>
<comment type="caution">
    <text evidence="1">The sequence shown here is derived from an EMBL/GenBank/DDBJ whole genome shotgun (WGS) entry which is preliminary data.</text>
</comment>
<organism evidence="1 2">
    <name type="scientific">Daphnia magna</name>
    <dbReference type="NCBI Taxonomy" id="35525"/>
    <lineage>
        <taxon>Eukaryota</taxon>
        <taxon>Metazoa</taxon>
        <taxon>Ecdysozoa</taxon>
        <taxon>Arthropoda</taxon>
        <taxon>Crustacea</taxon>
        <taxon>Branchiopoda</taxon>
        <taxon>Diplostraca</taxon>
        <taxon>Cladocera</taxon>
        <taxon>Anomopoda</taxon>
        <taxon>Daphniidae</taxon>
        <taxon>Daphnia</taxon>
    </lineage>
</organism>
<reference evidence="1 2" key="1">
    <citation type="journal article" date="2023" name="Nucleic Acids Res.">
        <title>The hologenome of Daphnia magna reveals possible DNA methylation and microbiome-mediated evolution of the host genome.</title>
        <authorList>
            <person name="Chaturvedi A."/>
            <person name="Li X."/>
            <person name="Dhandapani V."/>
            <person name="Marshall H."/>
            <person name="Kissane S."/>
            <person name="Cuenca-Cambronero M."/>
            <person name="Asole G."/>
            <person name="Calvet F."/>
            <person name="Ruiz-Romero M."/>
            <person name="Marangio P."/>
            <person name="Guigo R."/>
            <person name="Rago D."/>
            <person name="Mirbahai L."/>
            <person name="Eastwood N."/>
            <person name="Colbourne J.K."/>
            <person name="Zhou J."/>
            <person name="Mallon E."/>
            <person name="Orsini L."/>
        </authorList>
    </citation>
    <scope>NUCLEOTIDE SEQUENCE [LARGE SCALE GENOMIC DNA]</scope>
    <source>
        <strain evidence="1">LRV0_1</strain>
    </source>
</reference>
<feature type="non-terminal residue" evidence="1">
    <location>
        <position position="57"/>
    </location>
</feature>